<protein>
    <submittedName>
        <fullName evidence="1">Uncharacterized protein</fullName>
    </submittedName>
</protein>
<keyword evidence="2" id="KW-1185">Reference proteome</keyword>
<dbReference type="Proteomes" id="UP001144978">
    <property type="component" value="Unassembled WGS sequence"/>
</dbReference>
<name>A0ACC1MFW2_9APHY</name>
<dbReference type="EMBL" id="JANSHE010007153">
    <property type="protein sequence ID" value="KAJ2964915.1"/>
    <property type="molecule type" value="Genomic_DNA"/>
</dbReference>
<evidence type="ECO:0000313" key="2">
    <source>
        <dbReference type="Proteomes" id="UP001144978"/>
    </source>
</evidence>
<sequence>MTTLLAPIAEQNVGPIPGVDADVEPDAQWKEALRSRIERGLQSMVDKCLSGRGDKDVEQISQLLPGKWEEKLGWYISGTPGEKAE</sequence>
<reference evidence="1" key="1">
    <citation type="submission" date="2022-08" db="EMBL/GenBank/DDBJ databases">
        <title>Genome Sequence of Pycnoporus sanguineus.</title>
        <authorList>
            <person name="Buettner E."/>
        </authorList>
    </citation>
    <scope>NUCLEOTIDE SEQUENCE</scope>
    <source>
        <strain evidence="1">CG-C14</strain>
    </source>
</reference>
<gene>
    <name evidence="1" type="ORF">NUW54_g14221</name>
</gene>
<proteinExistence type="predicted"/>
<comment type="caution">
    <text evidence="1">The sequence shown here is derived from an EMBL/GenBank/DDBJ whole genome shotgun (WGS) entry which is preliminary data.</text>
</comment>
<evidence type="ECO:0000313" key="1">
    <source>
        <dbReference type="EMBL" id="KAJ2964915.1"/>
    </source>
</evidence>
<organism evidence="1 2">
    <name type="scientific">Trametes sanguinea</name>
    <dbReference type="NCBI Taxonomy" id="158606"/>
    <lineage>
        <taxon>Eukaryota</taxon>
        <taxon>Fungi</taxon>
        <taxon>Dikarya</taxon>
        <taxon>Basidiomycota</taxon>
        <taxon>Agaricomycotina</taxon>
        <taxon>Agaricomycetes</taxon>
        <taxon>Polyporales</taxon>
        <taxon>Polyporaceae</taxon>
        <taxon>Trametes</taxon>
    </lineage>
</organism>
<accession>A0ACC1MFW2</accession>